<feature type="non-terminal residue" evidence="1">
    <location>
        <position position="1"/>
    </location>
</feature>
<evidence type="ECO:0000313" key="1">
    <source>
        <dbReference type="EMBL" id="KAJ5200380.1"/>
    </source>
</evidence>
<keyword evidence="2" id="KW-1185">Reference proteome</keyword>
<sequence length="102" mass="11822">YIDFPPLRVAIKITIVSPSDTIIITDNEELLSLELGSLRPRRAPRYNYSYRDFKSIIVELVANKTDTILLYKCKRTETKEPSTLENAFKELRGAVSYKIQRL</sequence>
<gene>
    <name evidence="1" type="ORF">N7472_005584</name>
</gene>
<name>A0A9W9MF80_9EURO</name>
<organism evidence="1 2">
    <name type="scientific">Penicillium cf. griseofulvum</name>
    <dbReference type="NCBI Taxonomy" id="2972120"/>
    <lineage>
        <taxon>Eukaryota</taxon>
        <taxon>Fungi</taxon>
        <taxon>Dikarya</taxon>
        <taxon>Ascomycota</taxon>
        <taxon>Pezizomycotina</taxon>
        <taxon>Eurotiomycetes</taxon>
        <taxon>Eurotiomycetidae</taxon>
        <taxon>Eurotiales</taxon>
        <taxon>Aspergillaceae</taxon>
        <taxon>Penicillium</taxon>
    </lineage>
</organism>
<accession>A0A9W9MF80</accession>
<reference evidence="1" key="2">
    <citation type="journal article" date="2023" name="IMA Fungus">
        <title>Comparative genomic study of the Penicillium genus elucidates a diverse pangenome and 15 lateral gene transfer events.</title>
        <authorList>
            <person name="Petersen C."/>
            <person name="Sorensen T."/>
            <person name="Nielsen M.R."/>
            <person name="Sondergaard T.E."/>
            <person name="Sorensen J.L."/>
            <person name="Fitzpatrick D.A."/>
            <person name="Frisvad J.C."/>
            <person name="Nielsen K.L."/>
        </authorList>
    </citation>
    <scope>NUCLEOTIDE SEQUENCE</scope>
    <source>
        <strain evidence="1">IBT 16849</strain>
    </source>
</reference>
<dbReference type="Proteomes" id="UP001150879">
    <property type="component" value="Unassembled WGS sequence"/>
</dbReference>
<dbReference type="EMBL" id="JAPQKP010000003">
    <property type="protein sequence ID" value="KAJ5200380.1"/>
    <property type="molecule type" value="Genomic_DNA"/>
</dbReference>
<dbReference type="AlphaFoldDB" id="A0A9W9MF80"/>
<proteinExistence type="predicted"/>
<evidence type="ECO:0000313" key="2">
    <source>
        <dbReference type="Proteomes" id="UP001150879"/>
    </source>
</evidence>
<protein>
    <submittedName>
        <fullName evidence="1">Uncharacterized protein</fullName>
    </submittedName>
</protein>
<reference evidence="1" key="1">
    <citation type="submission" date="2022-11" db="EMBL/GenBank/DDBJ databases">
        <authorList>
            <person name="Petersen C."/>
        </authorList>
    </citation>
    <scope>NUCLEOTIDE SEQUENCE</scope>
    <source>
        <strain evidence="1">IBT 16849</strain>
    </source>
</reference>
<comment type="caution">
    <text evidence="1">The sequence shown here is derived from an EMBL/GenBank/DDBJ whole genome shotgun (WGS) entry which is preliminary data.</text>
</comment>